<organism evidence="1 2">
    <name type="scientific">Mycoplasma putrefaciens Mput9231</name>
    <dbReference type="NCBI Taxonomy" id="1292033"/>
    <lineage>
        <taxon>Bacteria</taxon>
        <taxon>Bacillati</taxon>
        <taxon>Mycoplasmatota</taxon>
        <taxon>Mollicutes</taxon>
        <taxon>Mycoplasmataceae</taxon>
        <taxon>Mycoplasma</taxon>
    </lineage>
</organism>
<dbReference type="eggNOG" id="ENOG50342WM">
    <property type="taxonomic scope" value="Bacteria"/>
</dbReference>
<dbReference type="Proteomes" id="UP000012984">
    <property type="component" value="Chromosome"/>
</dbReference>
<protein>
    <submittedName>
        <fullName evidence="1">Uncharacterized protein</fullName>
    </submittedName>
</protein>
<dbReference type="EMBL" id="CP004357">
    <property type="protein sequence ID" value="AGJ90702.1"/>
    <property type="molecule type" value="Genomic_DNA"/>
</dbReference>
<evidence type="ECO:0000313" key="2">
    <source>
        <dbReference type="Proteomes" id="UP000012984"/>
    </source>
</evidence>
<dbReference type="OrthoDB" id="391832at2"/>
<name>M9WC12_9MOLU</name>
<dbReference type="RefSeq" id="WP_015587320.1">
    <property type="nucleotide sequence ID" value="NC_021083.1"/>
</dbReference>
<dbReference type="KEGG" id="mput:MPUT9231_2780"/>
<dbReference type="PATRIC" id="fig|1292033.3.peg.270"/>
<keyword evidence="2" id="KW-1185">Reference proteome</keyword>
<accession>M9WC12</accession>
<sequence>MVEIYKLKELNSFDLKAYSHINPWFEKRLNTLIIKNKKWIRNFGLNPNDYINFDDISSVSLDKAFKAINNYLNFFKPRVKKIISDKRLFKKFDQAIKNYVSLLAMCQAINTMIDFYLKMDYEIILNKQQTAYQLANQILNDKFERFSNEVLKIIPNEYKNNLKDLYNEKQDFANQLLNSSKFSSWTAKYAKALFSNNKIRETEFLKIIYFCYLEDEFNRSYSILLQEFIYKLN</sequence>
<evidence type="ECO:0000313" key="1">
    <source>
        <dbReference type="EMBL" id="AGJ90702.1"/>
    </source>
</evidence>
<dbReference type="HOGENOM" id="CLU_104588_0_0_14"/>
<proteinExistence type="predicted"/>
<reference evidence="1 2" key="1">
    <citation type="journal article" date="2013" name="Genome Announc.">
        <title>Complete Genome Sequence of Mycoplasma putrefaciens Strain 9231, One of the Agents of Contagious Agalactia in Goats.</title>
        <authorList>
            <person name="Dupuy V."/>
            <person name="Sirand-Pugnet P."/>
            <person name="Baranowski E."/>
            <person name="Barre A."/>
            <person name="Breton M."/>
            <person name="Couture C."/>
            <person name="Dordet-Frisoni E."/>
            <person name="Gaurivaud P."/>
            <person name="Jacob D."/>
            <person name="Lemaitre C."/>
            <person name="Manso-Silvan L."/>
            <person name="Nikolski M."/>
            <person name="Nouvel L.X."/>
            <person name="Poumarat F."/>
            <person name="Tardy F."/>
            <person name="Thebault P."/>
            <person name="Theil S."/>
            <person name="Citti C."/>
            <person name="Blanchard A."/>
            <person name="Thiaucourt F."/>
        </authorList>
    </citation>
    <scope>NUCLEOTIDE SEQUENCE [LARGE SCALE GENOMIC DNA]</scope>
    <source>
        <strain evidence="1">Mput9231</strain>
    </source>
</reference>
<gene>
    <name evidence="1" type="ORF">MPUT9231_2780</name>
</gene>
<dbReference type="AlphaFoldDB" id="M9WC12"/>